<dbReference type="Proteomes" id="UP000028045">
    <property type="component" value="Unassembled WGS sequence"/>
</dbReference>
<evidence type="ECO:0000256" key="1">
    <source>
        <dbReference type="SAM" id="MobiDB-lite"/>
    </source>
</evidence>
<dbReference type="OrthoDB" id="3353407at2759"/>
<dbReference type="AlphaFoldDB" id="A0A084B5U3"/>
<dbReference type="HOGENOM" id="CLU_009650_2_2_1"/>
<dbReference type="EMBL" id="KL647988">
    <property type="protein sequence ID" value="KEY72922.1"/>
    <property type="molecule type" value="Genomic_DNA"/>
</dbReference>
<proteinExistence type="predicted"/>
<dbReference type="PANTHER" id="PTHR36205">
    <property type="entry name" value="CHROMOSOME 19, WHOLE GENOME SHOTGUN SEQUENCE"/>
    <property type="match status" value="1"/>
</dbReference>
<feature type="compositionally biased region" description="Basic and acidic residues" evidence="1">
    <location>
        <begin position="601"/>
        <end position="614"/>
    </location>
</feature>
<accession>A0A084B5U3</accession>
<sequence>MSPSLEAFEAQHPADGFSSRNRRTLFSDNGLRRSSPSRFFRARPGRSFASMRAPMLKHVRSTRWSPWSLLRALRSLPLRHLSILLMVWFVVSVVLLSANRLEANGSAHISKSKKDGNRMSNRKPMRPLLPRAPCTGPRGQLISDLFSESPDDELQYADLNASYPVPFMGSQLEMGLDLSWMTADGRYGPYGYGEESTSYTRSKVDWDAIDWGKLQDECYESNAHRFPKSLPSVRIGERTRFTLRKHSYIVHSPSYDVFKDTRRTAIILRSFEGFEYKPEHMWSIRSIITEASLRTGGEYAVVMMVNVKNKGLEIFESQEKYDQAFEMLKIPPELRSITILWDEQLLESWYPDLADHSTRWQVNQPLQLFALHHPEFDHYWQVEMDQRFLGDAGRYLDSVADFARYEPRKQALERATYPFSDEVYGTYANLTRAIDVRNKGKSRAWGPVRVPEITPIGPLPPFERPEQDDFWWGVGEDADIIVTSFCADVLETSWEYVGYIEGFEQGIFTPRWWCPPAIMRSSRTLLLTVHKAQLERGLSLPGEAILPSFALWHGLKLSYPPQPAYMHAHDEATADVDDETSRAPAHWRHKGRKPWFGDTPAHSRDGTSRADPRSRADRGLTFWWTSNYPRKIMDVWLNNKADDDNMPSMLAAQDGAVYAPNMVLHPVKAFDEFR</sequence>
<organism evidence="2 3">
    <name type="scientific">Stachybotrys chartarum (strain CBS 109288 / IBT 7711)</name>
    <name type="common">Toxic black mold</name>
    <name type="synonym">Stilbospora chartarum</name>
    <dbReference type="NCBI Taxonomy" id="1280523"/>
    <lineage>
        <taxon>Eukaryota</taxon>
        <taxon>Fungi</taxon>
        <taxon>Dikarya</taxon>
        <taxon>Ascomycota</taxon>
        <taxon>Pezizomycotina</taxon>
        <taxon>Sordariomycetes</taxon>
        <taxon>Hypocreomycetidae</taxon>
        <taxon>Hypocreales</taxon>
        <taxon>Stachybotryaceae</taxon>
        <taxon>Stachybotrys</taxon>
    </lineage>
</organism>
<feature type="region of interest" description="Disordered" evidence="1">
    <location>
        <begin position="1"/>
        <end position="22"/>
    </location>
</feature>
<name>A0A084B5U3_STACB</name>
<feature type="region of interest" description="Disordered" evidence="1">
    <location>
        <begin position="587"/>
        <end position="614"/>
    </location>
</feature>
<evidence type="ECO:0000313" key="2">
    <source>
        <dbReference type="EMBL" id="KEY72922.1"/>
    </source>
</evidence>
<reference evidence="2 3" key="1">
    <citation type="journal article" date="2014" name="BMC Genomics">
        <title>Comparative genome sequencing reveals chemotype-specific gene clusters in the toxigenic black mold Stachybotrys.</title>
        <authorList>
            <person name="Semeiks J."/>
            <person name="Borek D."/>
            <person name="Otwinowski Z."/>
            <person name="Grishin N.V."/>
        </authorList>
    </citation>
    <scope>NUCLEOTIDE SEQUENCE [LARGE SCALE GENOMIC DNA]</scope>
    <source>
        <strain evidence="3">CBS 109288 / IBT 7711</strain>
    </source>
</reference>
<dbReference type="PANTHER" id="PTHR36205:SF2">
    <property type="entry name" value="MAJOR FACILITATOR SUPERFAMILY TRANSPORTER"/>
    <property type="match status" value="1"/>
</dbReference>
<dbReference type="InterPro" id="IPR021822">
    <property type="entry name" value="DUF3405"/>
</dbReference>
<feature type="region of interest" description="Disordered" evidence="1">
    <location>
        <begin position="107"/>
        <end position="133"/>
    </location>
</feature>
<gene>
    <name evidence="2" type="ORF">S7711_06751</name>
</gene>
<protein>
    <submittedName>
        <fullName evidence="2">Uncharacterized protein</fullName>
    </submittedName>
</protein>
<evidence type="ECO:0000313" key="3">
    <source>
        <dbReference type="Proteomes" id="UP000028045"/>
    </source>
</evidence>
<dbReference type="Pfam" id="PF11885">
    <property type="entry name" value="DUF3405"/>
    <property type="match status" value="1"/>
</dbReference>
<keyword evidence="3" id="KW-1185">Reference proteome</keyword>